<gene>
    <name evidence="5" type="ORF">SAMN05216360_110173</name>
</gene>
<keyword evidence="3" id="KW-0804">Transcription</keyword>
<dbReference type="InterPro" id="IPR036390">
    <property type="entry name" value="WH_DNA-bd_sf"/>
</dbReference>
<evidence type="ECO:0000313" key="5">
    <source>
        <dbReference type="EMBL" id="SDN69677.1"/>
    </source>
</evidence>
<dbReference type="PROSITE" id="PS50949">
    <property type="entry name" value="HTH_GNTR"/>
    <property type="match status" value="1"/>
</dbReference>
<dbReference type="STRING" id="582672.SAMN05216360_110173"/>
<dbReference type="PANTHER" id="PTHR43537:SF44">
    <property type="entry name" value="GNTR FAMILY REGULATORY PROTEIN"/>
    <property type="match status" value="1"/>
</dbReference>
<evidence type="ECO:0000313" key="6">
    <source>
        <dbReference type="Proteomes" id="UP000198704"/>
    </source>
</evidence>
<dbReference type="InterPro" id="IPR008920">
    <property type="entry name" value="TF_FadR/GntR_C"/>
</dbReference>
<dbReference type="SMART" id="SM00895">
    <property type="entry name" value="FCD"/>
    <property type="match status" value="1"/>
</dbReference>
<keyword evidence="1" id="KW-0805">Transcription regulation</keyword>
<evidence type="ECO:0000256" key="2">
    <source>
        <dbReference type="ARBA" id="ARBA00023125"/>
    </source>
</evidence>
<dbReference type="GO" id="GO:0003700">
    <property type="term" value="F:DNA-binding transcription factor activity"/>
    <property type="evidence" value="ECO:0007669"/>
    <property type="project" value="InterPro"/>
</dbReference>
<dbReference type="InterPro" id="IPR011711">
    <property type="entry name" value="GntR_C"/>
</dbReference>
<dbReference type="OrthoDB" id="9028214at2"/>
<evidence type="ECO:0000256" key="3">
    <source>
        <dbReference type="ARBA" id="ARBA00023163"/>
    </source>
</evidence>
<dbReference type="Proteomes" id="UP000198704">
    <property type="component" value="Unassembled WGS sequence"/>
</dbReference>
<feature type="domain" description="HTH gntR-type" evidence="4">
    <location>
        <begin position="19"/>
        <end position="87"/>
    </location>
</feature>
<dbReference type="InterPro" id="IPR000524">
    <property type="entry name" value="Tscrpt_reg_HTH_GntR"/>
</dbReference>
<dbReference type="PANTHER" id="PTHR43537">
    <property type="entry name" value="TRANSCRIPTIONAL REGULATOR, GNTR FAMILY"/>
    <property type="match status" value="1"/>
</dbReference>
<dbReference type="SUPFAM" id="SSF48008">
    <property type="entry name" value="GntR ligand-binding domain-like"/>
    <property type="match status" value="1"/>
</dbReference>
<dbReference type="SUPFAM" id="SSF46785">
    <property type="entry name" value="Winged helix' DNA-binding domain"/>
    <property type="match status" value="1"/>
</dbReference>
<dbReference type="InterPro" id="IPR036388">
    <property type="entry name" value="WH-like_DNA-bd_sf"/>
</dbReference>
<dbReference type="Pfam" id="PF07729">
    <property type="entry name" value="FCD"/>
    <property type="match status" value="1"/>
</dbReference>
<dbReference type="EMBL" id="FNHS01000010">
    <property type="protein sequence ID" value="SDN69677.1"/>
    <property type="molecule type" value="Genomic_DNA"/>
</dbReference>
<keyword evidence="2 5" id="KW-0238">DNA-binding</keyword>
<sequence length="246" mass="27157">MRQDRGHEDIRLPLASGSRRIHGSVARDLGVAILGGRYAPGDVLPGEIEFAEQLKVSRTAYREAIRILSAKGLVESRPRTGTRVSQRSRWNLLDPDILAWAFESEPSETFIRDLFELRMIVEPAAAALAAERRSGLDLARMGHALEEMGRHGLSTDDGRAADQAFHTAILEAARNGPLIALSSSIAAAVTWTTIFKHRRQNMPRNPMPDHRALYEAIVAGDPEAARRTMTELVRLALADTELALRP</sequence>
<organism evidence="5 6">
    <name type="scientific">Methylobacterium phyllostachyos</name>
    <dbReference type="NCBI Taxonomy" id="582672"/>
    <lineage>
        <taxon>Bacteria</taxon>
        <taxon>Pseudomonadati</taxon>
        <taxon>Pseudomonadota</taxon>
        <taxon>Alphaproteobacteria</taxon>
        <taxon>Hyphomicrobiales</taxon>
        <taxon>Methylobacteriaceae</taxon>
        <taxon>Methylobacterium</taxon>
    </lineage>
</organism>
<dbReference type="SMART" id="SM00345">
    <property type="entry name" value="HTH_GNTR"/>
    <property type="match status" value="1"/>
</dbReference>
<protein>
    <submittedName>
        <fullName evidence="5">DNA-binding transcriptional regulator, FadR family</fullName>
    </submittedName>
</protein>
<name>A0A1H0DHF2_9HYPH</name>
<dbReference type="GO" id="GO:0003677">
    <property type="term" value="F:DNA binding"/>
    <property type="evidence" value="ECO:0007669"/>
    <property type="project" value="UniProtKB-KW"/>
</dbReference>
<dbReference type="CDD" id="cd07377">
    <property type="entry name" value="WHTH_GntR"/>
    <property type="match status" value="1"/>
</dbReference>
<reference evidence="6" key="1">
    <citation type="submission" date="2016-10" db="EMBL/GenBank/DDBJ databases">
        <authorList>
            <person name="Varghese N."/>
            <person name="Submissions S."/>
        </authorList>
    </citation>
    <scope>NUCLEOTIDE SEQUENCE [LARGE SCALE GENOMIC DNA]</scope>
    <source>
        <strain evidence="6">BL47</strain>
    </source>
</reference>
<evidence type="ECO:0000259" key="4">
    <source>
        <dbReference type="PROSITE" id="PS50949"/>
    </source>
</evidence>
<keyword evidence="6" id="KW-1185">Reference proteome</keyword>
<evidence type="ECO:0000256" key="1">
    <source>
        <dbReference type="ARBA" id="ARBA00023015"/>
    </source>
</evidence>
<proteinExistence type="predicted"/>
<accession>A0A1H0DHF2</accession>
<dbReference type="Gene3D" id="1.10.10.10">
    <property type="entry name" value="Winged helix-like DNA-binding domain superfamily/Winged helix DNA-binding domain"/>
    <property type="match status" value="1"/>
</dbReference>
<dbReference type="PRINTS" id="PR00035">
    <property type="entry name" value="HTHGNTR"/>
</dbReference>
<dbReference type="Pfam" id="PF00392">
    <property type="entry name" value="GntR"/>
    <property type="match status" value="1"/>
</dbReference>
<dbReference type="Gene3D" id="1.20.120.530">
    <property type="entry name" value="GntR ligand-binding domain-like"/>
    <property type="match status" value="1"/>
</dbReference>
<dbReference type="AlphaFoldDB" id="A0A1H0DHF2"/>